<dbReference type="Gene3D" id="3.40.50.150">
    <property type="entry name" value="Vaccinia Virus protein VP39"/>
    <property type="match status" value="1"/>
</dbReference>
<evidence type="ECO:0000256" key="1">
    <source>
        <dbReference type="ARBA" id="ARBA00012771"/>
    </source>
</evidence>
<comment type="catalytic activity">
    <reaction evidence="5">
        <text>L-glutaminyl-[peptide chain release factor] + S-adenosyl-L-methionine = N(5)-methyl-L-glutaminyl-[peptide chain release factor] + S-adenosyl-L-homocysteine + H(+)</text>
        <dbReference type="Rhea" id="RHEA:42896"/>
        <dbReference type="Rhea" id="RHEA-COMP:10271"/>
        <dbReference type="Rhea" id="RHEA-COMP:10272"/>
        <dbReference type="ChEBI" id="CHEBI:15378"/>
        <dbReference type="ChEBI" id="CHEBI:30011"/>
        <dbReference type="ChEBI" id="CHEBI:57856"/>
        <dbReference type="ChEBI" id="CHEBI:59789"/>
        <dbReference type="ChEBI" id="CHEBI:61891"/>
        <dbReference type="EC" id="2.1.1.297"/>
    </reaction>
</comment>
<keyword evidence="2 7" id="KW-0489">Methyltransferase</keyword>
<dbReference type="SUPFAM" id="SSF53335">
    <property type="entry name" value="S-adenosyl-L-methionine-dependent methyltransferases"/>
    <property type="match status" value="1"/>
</dbReference>
<organism evidence="7 8">
    <name type="scientific">Coemansia reversa (strain ATCC 12441 / NRRL 1564)</name>
    <dbReference type="NCBI Taxonomy" id="763665"/>
    <lineage>
        <taxon>Eukaryota</taxon>
        <taxon>Fungi</taxon>
        <taxon>Fungi incertae sedis</taxon>
        <taxon>Zoopagomycota</taxon>
        <taxon>Kickxellomycotina</taxon>
        <taxon>Kickxellomycetes</taxon>
        <taxon>Kickxellales</taxon>
        <taxon>Kickxellaceae</taxon>
        <taxon>Coemansia</taxon>
    </lineage>
</organism>
<proteinExistence type="predicted"/>
<dbReference type="InterPro" id="IPR050320">
    <property type="entry name" value="N5-glutamine_MTase"/>
</dbReference>
<name>A0A2G5B9Z4_COERN</name>
<keyword evidence="3 7" id="KW-0808">Transferase</keyword>
<dbReference type="PANTHER" id="PTHR18895">
    <property type="entry name" value="HEMK METHYLTRANSFERASE"/>
    <property type="match status" value="1"/>
</dbReference>
<dbReference type="EC" id="2.1.1.297" evidence="1"/>
<keyword evidence="4" id="KW-0949">S-adenosyl-L-methionine</keyword>
<dbReference type="STRING" id="763665.A0A2G5B9Z4"/>
<dbReference type="CDD" id="cd02440">
    <property type="entry name" value="AdoMet_MTases"/>
    <property type="match status" value="1"/>
</dbReference>
<dbReference type="GO" id="GO:0102559">
    <property type="term" value="F:peptide chain release factor N(5)-glutamine methyltransferase activity"/>
    <property type="evidence" value="ECO:0007669"/>
    <property type="project" value="UniProtKB-EC"/>
</dbReference>
<evidence type="ECO:0000256" key="5">
    <source>
        <dbReference type="ARBA" id="ARBA00048391"/>
    </source>
</evidence>
<dbReference type="InterPro" id="IPR007848">
    <property type="entry name" value="Small_mtfrase_dom"/>
</dbReference>
<dbReference type="PANTHER" id="PTHR18895:SF74">
    <property type="entry name" value="MTRF1L RELEASE FACTOR GLUTAMINE METHYLTRANSFERASE"/>
    <property type="match status" value="1"/>
</dbReference>
<evidence type="ECO:0000313" key="7">
    <source>
        <dbReference type="EMBL" id="PIA15810.1"/>
    </source>
</evidence>
<keyword evidence="8" id="KW-1185">Reference proteome</keyword>
<dbReference type="PROSITE" id="PS00092">
    <property type="entry name" value="N6_MTASE"/>
    <property type="match status" value="1"/>
</dbReference>
<dbReference type="InterPro" id="IPR002052">
    <property type="entry name" value="DNA_methylase_N6_adenine_CS"/>
</dbReference>
<evidence type="ECO:0000256" key="4">
    <source>
        <dbReference type="ARBA" id="ARBA00022691"/>
    </source>
</evidence>
<dbReference type="GO" id="GO:0032259">
    <property type="term" value="P:methylation"/>
    <property type="evidence" value="ECO:0007669"/>
    <property type="project" value="UniProtKB-KW"/>
</dbReference>
<dbReference type="Proteomes" id="UP000242474">
    <property type="component" value="Unassembled WGS sequence"/>
</dbReference>
<sequence length="259" mass="29138">MRLGPVQWAWLRQAVSDRVDRHKPLQYIIGDQPFGNAKIGIRPPVLIPRWETEEWVLRLTNMIKEQQDTCRTGQLPAHMKILDACTGSGCIALGLACELPANSACVTGVDISPDAIALARDNLERNTHSLKNTVNFHRVDLQSPKALYDLREMETQWHMLVSNPPYVTAAEYEQLEPDVRDWEDVRALLARLAKDLGLSKVHSDGPLAATNFPRLVIEIGGTKQVEPVRQAMHDNGFNLTEVWKDMADTDRVVLGYAKK</sequence>
<reference evidence="7 8" key="1">
    <citation type="journal article" date="2015" name="Genome Biol. Evol.">
        <title>Phylogenomic analyses indicate that early fungi evolved digesting cell walls of algal ancestors of land plants.</title>
        <authorList>
            <person name="Chang Y."/>
            <person name="Wang S."/>
            <person name="Sekimoto S."/>
            <person name="Aerts A.L."/>
            <person name="Choi C."/>
            <person name="Clum A."/>
            <person name="LaButti K.M."/>
            <person name="Lindquist E.A."/>
            <person name="Yee Ngan C."/>
            <person name="Ohm R.A."/>
            <person name="Salamov A.A."/>
            <person name="Grigoriev I.V."/>
            <person name="Spatafora J.W."/>
            <person name="Berbee M.L."/>
        </authorList>
    </citation>
    <scope>NUCLEOTIDE SEQUENCE [LARGE SCALE GENOMIC DNA]</scope>
    <source>
        <strain evidence="7 8">NRRL 1564</strain>
    </source>
</reference>
<evidence type="ECO:0000259" key="6">
    <source>
        <dbReference type="Pfam" id="PF05175"/>
    </source>
</evidence>
<gene>
    <name evidence="7" type="ORF">COEREDRAFT_43987</name>
</gene>
<accession>A0A2G5B9Z4</accession>
<dbReference type="AlphaFoldDB" id="A0A2G5B9Z4"/>
<dbReference type="GO" id="GO:0003676">
    <property type="term" value="F:nucleic acid binding"/>
    <property type="evidence" value="ECO:0007669"/>
    <property type="project" value="InterPro"/>
</dbReference>
<dbReference type="NCBIfam" id="TIGR00536">
    <property type="entry name" value="hemK_fam"/>
    <property type="match status" value="1"/>
</dbReference>
<dbReference type="GO" id="GO:0005739">
    <property type="term" value="C:mitochondrion"/>
    <property type="evidence" value="ECO:0007669"/>
    <property type="project" value="TreeGrafter"/>
</dbReference>
<evidence type="ECO:0000313" key="8">
    <source>
        <dbReference type="Proteomes" id="UP000242474"/>
    </source>
</evidence>
<evidence type="ECO:0000256" key="3">
    <source>
        <dbReference type="ARBA" id="ARBA00022679"/>
    </source>
</evidence>
<feature type="domain" description="Methyltransferase small" evidence="6">
    <location>
        <begin position="78"/>
        <end position="171"/>
    </location>
</feature>
<dbReference type="Pfam" id="PF05175">
    <property type="entry name" value="MTS"/>
    <property type="match status" value="1"/>
</dbReference>
<evidence type="ECO:0000256" key="2">
    <source>
        <dbReference type="ARBA" id="ARBA00022603"/>
    </source>
</evidence>
<dbReference type="InterPro" id="IPR004556">
    <property type="entry name" value="HemK-like"/>
</dbReference>
<dbReference type="OrthoDB" id="269872at2759"/>
<dbReference type="InterPro" id="IPR029063">
    <property type="entry name" value="SAM-dependent_MTases_sf"/>
</dbReference>
<dbReference type="EMBL" id="KZ303504">
    <property type="protein sequence ID" value="PIA15810.1"/>
    <property type="molecule type" value="Genomic_DNA"/>
</dbReference>
<protein>
    <recommendedName>
        <fullName evidence="1">peptide chain release factor N(5)-glutamine methyltransferase</fullName>
        <ecNumber evidence="1">2.1.1.297</ecNumber>
    </recommendedName>
</protein>